<organism evidence="2 3">
    <name type="scientific">Dorcoceras hygrometricum</name>
    <dbReference type="NCBI Taxonomy" id="472368"/>
    <lineage>
        <taxon>Eukaryota</taxon>
        <taxon>Viridiplantae</taxon>
        <taxon>Streptophyta</taxon>
        <taxon>Embryophyta</taxon>
        <taxon>Tracheophyta</taxon>
        <taxon>Spermatophyta</taxon>
        <taxon>Magnoliopsida</taxon>
        <taxon>eudicotyledons</taxon>
        <taxon>Gunneridae</taxon>
        <taxon>Pentapetalae</taxon>
        <taxon>asterids</taxon>
        <taxon>lamiids</taxon>
        <taxon>Lamiales</taxon>
        <taxon>Gesneriaceae</taxon>
        <taxon>Didymocarpoideae</taxon>
        <taxon>Trichosporeae</taxon>
        <taxon>Loxocarpinae</taxon>
        <taxon>Dorcoceras</taxon>
    </lineage>
</organism>
<gene>
    <name evidence="2" type="ORF">F511_45704</name>
</gene>
<proteinExistence type="predicted"/>
<dbReference type="EMBL" id="KV059131">
    <property type="protein sequence ID" value="KZV06814.1"/>
    <property type="molecule type" value="Genomic_DNA"/>
</dbReference>
<dbReference type="AlphaFoldDB" id="A0A2Z6ZWH2"/>
<evidence type="ECO:0000313" key="2">
    <source>
        <dbReference type="EMBL" id="KZV06814.1"/>
    </source>
</evidence>
<keyword evidence="3" id="KW-1185">Reference proteome</keyword>
<protein>
    <submittedName>
        <fullName evidence="2">Uncharacterized protein</fullName>
    </submittedName>
</protein>
<sequence length="176" mass="19023">MSRTGPNQTLEEIRPAVTTSPKTRRSGGRPSAHPPQRSRRQRTTPRATSRGQRASCATSGVHRLDQRRPSSTCMRNILRRQHPASVALLARSGARPTKQQRREAALPAVGHRATICARLRGLRRDQARNVPATMRDGCASFGRHARDKRASSARCGAAACGGAGQSTCDDISAVLI</sequence>
<reference evidence="2 3" key="1">
    <citation type="journal article" date="2015" name="Proc. Natl. Acad. Sci. U.S.A.">
        <title>The resurrection genome of Boea hygrometrica: A blueprint for survival of dehydration.</title>
        <authorList>
            <person name="Xiao L."/>
            <person name="Yang G."/>
            <person name="Zhang L."/>
            <person name="Yang X."/>
            <person name="Zhao S."/>
            <person name="Ji Z."/>
            <person name="Zhou Q."/>
            <person name="Hu M."/>
            <person name="Wang Y."/>
            <person name="Chen M."/>
            <person name="Xu Y."/>
            <person name="Jin H."/>
            <person name="Xiao X."/>
            <person name="Hu G."/>
            <person name="Bao F."/>
            <person name="Hu Y."/>
            <person name="Wan P."/>
            <person name="Li L."/>
            <person name="Deng X."/>
            <person name="Kuang T."/>
            <person name="Xiang C."/>
            <person name="Zhu J.K."/>
            <person name="Oliver M.J."/>
            <person name="He Y."/>
        </authorList>
    </citation>
    <scope>NUCLEOTIDE SEQUENCE [LARGE SCALE GENOMIC DNA]</scope>
    <source>
        <strain evidence="3">cv. XS01</strain>
    </source>
</reference>
<accession>A0A2Z6ZWH2</accession>
<feature type="region of interest" description="Disordered" evidence="1">
    <location>
        <begin position="1"/>
        <end position="71"/>
    </location>
</feature>
<evidence type="ECO:0000256" key="1">
    <source>
        <dbReference type="SAM" id="MobiDB-lite"/>
    </source>
</evidence>
<feature type="compositionally biased region" description="Polar residues" evidence="1">
    <location>
        <begin position="1"/>
        <end position="10"/>
    </location>
</feature>
<evidence type="ECO:0000313" key="3">
    <source>
        <dbReference type="Proteomes" id="UP000250235"/>
    </source>
</evidence>
<name>A0A2Z6ZWH2_9LAMI</name>
<dbReference type="Proteomes" id="UP000250235">
    <property type="component" value="Unassembled WGS sequence"/>
</dbReference>